<keyword evidence="5" id="KW-0029">Amino-acid transport</keyword>
<evidence type="ECO:0000256" key="4">
    <source>
        <dbReference type="ARBA" id="ARBA00022692"/>
    </source>
</evidence>
<feature type="transmembrane region" description="Helical" evidence="8">
    <location>
        <begin position="124"/>
        <end position="145"/>
    </location>
</feature>
<dbReference type="PANTHER" id="PTHR10981:SF0">
    <property type="entry name" value="BATTENIN"/>
    <property type="match status" value="1"/>
</dbReference>
<sequence>MNRSPSASGLLPMPGAPSSSWALYRARLENILKSADTSVLVAFWLFGLINNVIYVIILSAAQDLVGSTPKGIVLLADVMPSFLTKLVAPYFIHRIPYSSRIPIFVALSSAGMFLVAFTPPEKSIAVKLVGVVLASLSSGGGELSFLGMTHYYGHMSLAAWGSGTGGAGLVGSGLYVLMTGAMGLSVKTSLVVSGLLPGVMLVAFFGVLPRGALREGGYEAVPGTDAEGEGVERFDDVPVDAAAESLLAPGPGVASTAYSTHARKGSFAANLRRARSLFVPYMLPLLLVYIAEYTINQGVAPTLLFPLERSPFSEFRAFYPFYGFLYQLGVFIARSSTPFVRIHHLYLPSLLQVANLVLLTLHALFDFIPSVYLVFVVIFWEGLLGGAVYVNTFAEIMENVRIEDREFSLGATSVSDSGGISIAGFLGMAMEVWLCDWQVQRGRDWCRRIKVG</sequence>
<keyword evidence="6 8" id="KW-1133">Transmembrane helix</keyword>
<dbReference type="InterPro" id="IPR003492">
    <property type="entry name" value="Battenin_disease_Cln3"/>
</dbReference>
<dbReference type="InterPro" id="IPR036259">
    <property type="entry name" value="MFS_trans_sf"/>
</dbReference>
<dbReference type="GO" id="GO:0012505">
    <property type="term" value="C:endomembrane system"/>
    <property type="evidence" value="ECO:0007669"/>
    <property type="project" value="UniProtKB-SubCell"/>
</dbReference>
<evidence type="ECO:0000256" key="5">
    <source>
        <dbReference type="ARBA" id="ARBA00022970"/>
    </source>
</evidence>
<evidence type="ECO:0000256" key="2">
    <source>
        <dbReference type="ARBA" id="ARBA00007467"/>
    </source>
</evidence>
<accession>A0AA39WFG9</accession>
<comment type="caution">
    <text evidence="9">The sequence shown here is derived from an EMBL/GenBank/DDBJ whole genome shotgun (WGS) entry which is preliminary data.</text>
</comment>
<feature type="transmembrane region" description="Helical" evidence="8">
    <location>
        <begin position="345"/>
        <end position="365"/>
    </location>
</feature>
<comment type="subcellular location">
    <subcellularLocation>
        <location evidence="1">Endomembrane system</location>
        <topology evidence="1">Multi-pass membrane protein</topology>
    </subcellularLocation>
    <subcellularLocation>
        <location evidence="8">Vacuole membrane</location>
        <topology evidence="8">Multi-pass membrane protein</topology>
    </subcellularLocation>
</comment>
<organism evidence="9 10">
    <name type="scientific">Immersiella caudata</name>
    <dbReference type="NCBI Taxonomy" id="314043"/>
    <lineage>
        <taxon>Eukaryota</taxon>
        <taxon>Fungi</taxon>
        <taxon>Dikarya</taxon>
        <taxon>Ascomycota</taxon>
        <taxon>Pezizomycotina</taxon>
        <taxon>Sordariomycetes</taxon>
        <taxon>Sordariomycetidae</taxon>
        <taxon>Sordariales</taxon>
        <taxon>Lasiosphaeriaceae</taxon>
        <taxon>Immersiella</taxon>
    </lineage>
</organism>
<keyword evidence="8" id="KW-0926">Vacuole</keyword>
<dbReference type="GO" id="GO:0005774">
    <property type="term" value="C:vacuolar membrane"/>
    <property type="evidence" value="ECO:0007669"/>
    <property type="project" value="UniProtKB-SubCell"/>
</dbReference>
<feature type="transmembrane region" description="Helical" evidence="8">
    <location>
        <begin position="190"/>
        <end position="208"/>
    </location>
</feature>
<dbReference type="PRINTS" id="PR01315">
    <property type="entry name" value="BATTENIN"/>
</dbReference>
<evidence type="ECO:0000313" key="9">
    <source>
        <dbReference type="EMBL" id="KAK0614414.1"/>
    </source>
</evidence>
<evidence type="ECO:0000313" key="10">
    <source>
        <dbReference type="Proteomes" id="UP001175000"/>
    </source>
</evidence>
<dbReference type="Pfam" id="PF02487">
    <property type="entry name" value="CLN3"/>
    <property type="match status" value="1"/>
</dbReference>
<keyword evidence="3" id="KW-0813">Transport</keyword>
<name>A0AA39WFG9_9PEZI</name>
<dbReference type="GO" id="GO:0006865">
    <property type="term" value="P:amino acid transport"/>
    <property type="evidence" value="ECO:0007669"/>
    <property type="project" value="UniProtKB-KW"/>
</dbReference>
<evidence type="ECO:0000256" key="8">
    <source>
        <dbReference type="RuleBase" id="RU361113"/>
    </source>
</evidence>
<dbReference type="GO" id="GO:0051453">
    <property type="term" value="P:regulation of intracellular pH"/>
    <property type="evidence" value="ECO:0007669"/>
    <property type="project" value="TreeGrafter"/>
</dbReference>
<dbReference type="PANTHER" id="PTHR10981">
    <property type="entry name" value="BATTENIN"/>
    <property type="match status" value="1"/>
</dbReference>
<dbReference type="SUPFAM" id="SSF103473">
    <property type="entry name" value="MFS general substrate transporter"/>
    <property type="match status" value="1"/>
</dbReference>
<dbReference type="InterPro" id="IPR018460">
    <property type="entry name" value="Battenin_disease_Cln3_subgr"/>
</dbReference>
<feature type="transmembrane region" description="Helical" evidence="8">
    <location>
        <begin position="39"/>
        <end position="60"/>
    </location>
</feature>
<keyword evidence="10" id="KW-1185">Reference proteome</keyword>
<feature type="transmembrane region" description="Helical" evidence="8">
    <location>
        <begin position="371"/>
        <end position="391"/>
    </location>
</feature>
<evidence type="ECO:0000256" key="1">
    <source>
        <dbReference type="ARBA" id="ARBA00004127"/>
    </source>
</evidence>
<comment type="similarity">
    <text evidence="2 8">Belongs to the battenin family.</text>
</comment>
<feature type="transmembrane region" description="Helical" evidence="8">
    <location>
        <begin position="101"/>
        <end position="118"/>
    </location>
</feature>
<proteinExistence type="inferred from homology"/>
<gene>
    <name evidence="9" type="ORF">B0T14DRAFT_436542</name>
</gene>
<evidence type="ECO:0000256" key="3">
    <source>
        <dbReference type="ARBA" id="ARBA00022448"/>
    </source>
</evidence>
<dbReference type="PIRSF" id="PIRSF015974">
    <property type="entry name" value="CLN3_BTN1"/>
    <property type="match status" value="1"/>
</dbReference>
<dbReference type="EMBL" id="JAULSU010000006">
    <property type="protein sequence ID" value="KAK0614414.1"/>
    <property type="molecule type" value="Genomic_DNA"/>
</dbReference>
<evidence type="ECO:0000256" key="6">
    <source>
        <dbReference type="ARBA" id="ARBA00022989"/>
    </source>
</evidence>
<feature type="transmembrane region" description="Helical" evidence="8">
    <location>
        <begin position="157"/>
        <end position="178"/>
    </location>
</feature>
<reference evidence="9" key="1">
    <citation type="submission" date="2023-06" db="EMBL/GenBank/DDBJ databases">
        <title>Genome-scale phylogeny and comparative genomics of the fungal order Sordariales.</title>
        <authorList>
            <consortium name="Lawrence Berkeley National Laboratory"/>
            <person name="Hensen N."/>
            <person name="Bonometti L."/>
            <person name="Westerberg I."/>
            <person name="Brannstrom I.O."/>
            <person name="Guillou S."/>
            <person name="Cros-Aarteil S."/>
            <person name="Calhoun S."/>
            <person name="Haridas S."/>
            <person name="Kuo A."/>
            <person name="Mondo S."/>
            <person name="Pangilinan J."/>
            <person name="Riley R."/>
            <person name="Labutti K."/>
            <person name="Andreopoulos B."/>
            <person name="Lipzen A."/>
            <person name="Chen C."/>
            <person name="Yanf M."/>
            <person name="Daum C."/>
            <person name="Ng V."/>
            <person name="Clum A."/>
            <person name="Steindorff A."/>
            <person name="Ohm R."/>
            <person name="Martin F."/>
            <person name="Silar P."/>
            <person name="Natvig D."/>
            <person name="Lalanne C."/>
            <person name="Gautier V."/>
            <person name="Ament-Velasquez S.L."/>
            <person name="Kruys A."/>
            <person name="Hutchinson M.I."/>
            <person name="Powell A.J."/>
            <person name="Barry K."/>
            <person name="Miller A.N."/>
            <person name="Grigoriev I.V."/>
            <person name="Debuchy R."/>
            <person name="Gladieux P."/>
            <person name="Thoren M.H."/>
            <person name="Johannesson H."/>
        </authorList>
    </citation>
    <scope>NUCLEOTIDE SEQUENCE</scope>
    <source>
        <strain evidence="9">CBS 606.72</strain>
    </source>
</reference>
<dbReference type="AlphaFoldDB" id="A0AA39WFG9"/>
<keyword evidence="7 8" id="KW-0472">Membrane</keyword>
<feature type="transmembrane region" description="Helical" evidence="8">
    <location>
        <begin position="72"/>
        <end position="92"/>
    </location>
</feature>
<evidence type="ECO:0000256" key="7">
    <source>
        <dbReference type="ARBA" id="ARBA00023136"/>
    </source>
</evidence>
<keyword evidence="4 8" id="KW-0812">Transmembrane</keyword>
<feature type="transmembrane region" description="Helical" evidence="8">
    <location>
        <begin position="315"/>
        <end position="333"/>
    </location>
</feature>
<dbReference type="Proteomes" id="UP001175000">
    <property type="component" value="Unassembled WGS sequence"/>
</dbReference>
<feature type="transmembrane region" description="Helical" evidence="8">
    <location>
        <begin position="277"/>
        <end position="295"/>
    </location>
</feature>
<protein>
    <recommendedName>
        <fullName evidence="8">Protein BTN</fullName>
    </recommendedName>
</protein>